<organism evidence="2">
    <name type="scientific">Wolbachia endosymbiont of Trichogramma brassicae</name>
    <dbReference type="NCBI Taxonomy" id="182338"/>
    <lineage>
        <taxon>Bacteria</taxon>
        <taxon>Pseudomonadati</taxon>
        <taxon>Pseudomonadota</taxon>
        <taxon>Alphaproteobacteria</taxon>
        <taxon>Rickettsiales</taxon>
        <taxon>Anaplasmataceae</taxon>
        <taxon>Wolbachieae</taxon>
        <taxon>Wolbachia</taxon>
    </lineage>
</organism>
<dbReference type="AlphaFoldDB" id="A0A0G2QW69"/>
<dbReference type="EMBL" id="KC488725">
    <property type="protein sequence ID" value="AIA99373.1"/>
    <property type="molecule type" value="Genomic_DNA"/>
</dbReference>
<feature type="domain" description="Msp4/OMP-like" evidence="1">
    <location>
        <begin position="85"/>
        <end position="173"/>
    </location>
</feature>
<sequence length="204" mass="22779">SHSFRLYTTVSFTFFITKIDGIRIYYKQGTDDDSPLKSIFYSWWFVHLVTKWTTSEVDVEGLYSHLTKNNVKKDAFTPHDANAKTSTSRLGQVNDDNEIEDEHMPPYPYVGVGVGAINNPSNAATAENHRNVKFAFAAQAGAGDDEDPKPKLFVGARALYSDSDGVHFDAKDDDPIKTVLYVAYGGEAGSCLKFLRCRSWSTFL</sequence>
<name>A0A0G2QW69_9RICK</name>
<evidence type="ECO:0000259" key="1">
    <source>
        <dbReference type="Pfam" id="PF01617"/>
    </source>
</evidence>
<gene>
    <name evidence="2" type="primary">wsp</name>
</gene>
<evidence type="ECO:0000313" key="2">
    <source>
        <dbReference type="EMBL" id="AIA99373.1"/>
    </source>
</evidence>
<dbReference type="SUPFAM" id="SSF56925">
    <property type="entry name" value="OMPA-like"/>
    <property type="match status" value="1"/>
</dbReference>
<feature type="non-terminal residue" evidence="2">
    <location>
        <position position="1"/>
    </location>
</feature>
<dbReference type="InterPro" id="IPR011250">
    <property type="entry name" value="OMP/PagP_B-barrel"/>
</dbReference>
<proteinExistence type="predicted"/>
<protein>
    <submittedName>
        <fullName evidence="2">Outer surface protein</fullName>
    </submittedName>
</protein>
<accession>A0A0G2QW69</accession>
<dbReference type="Pfam" id="PF01617">
    <property type="entry name" value="Surface_Ag_2"/>
    <property type="match status" value="1"/>
</dbReference>
<dbReference type="InterPro" id="IPR002566">
    <property type="entry name" value="Msp4_OMP-like"/>
</dbReference>
<reference evidence="2" key="1">
    <citation type="submission" date="2013-01" db="EMBL/GenBank/DDBJ databases">
        <authorList>
            <person name="Darsouei R."/>
            <person name="Karimi J."/>
        </authorList>
    </citation>
    <scope>NUCLEOTIDE SEQUENCE</scope>
</reference>
<feature type="non-terminal residue" evidence="2">
    <location>
        <position position="204"/>
    </location>
</feature>